<feature type="domain" description="YMGG-like Gly-zipper" evidence="3">
    <location>
        <begin position="37"/>
        <end position="78"/>
    </location>
</feature>
<dbReference type="eggNOG" id="COG4372">
    <property type="taxonomic scope" value="Bacteria"/>
</dbReference>
<dbReference type="STRING" id="177437.HRM2_08270"/>
<gene>
    <name evidence="4" type="ordered locus">HRM2_08270</name>
</gene>
<dbReference type="RefSeq" id="WP_012663180.1">
    <property type="nucleotide sequence ID" value="NC_012108.1"/>
</dbReference>
<evidence type="ECO:0000256" key="2">
    <source>
        <dbReference type="SAM" id="SignalP"/>
    </source>
</evidence>
<dbReference type="KEGG" id="dat:HRM2_08270"/>
<reference evidence="4 5" key="1">
    <citation type="journal article" date="2009" name="Environ. Microbiol.">
        <title>Genome sequence of Desulfobacterium autotrophicum HRM2, a marine sulfate reducer oxidizing organic carbon completely to carbon dioxide.</title>
        <authorList>
            <person name="Strittmatter A.W."/>
            <person name="Liesegang H."/>
            <person name="Rabus R."/>
            <person name="Decker I."/>
            <person name="Amann J."/>
            <person name="Andres S."/>
            <person name="Henne A."/>
            <person name="Fricke W.F."/>
            <person name="Martinez-Arias R."/>
            <person name="Bartels D."/>
            <person name="Goesmann A."/>
            <person name="Krause L."/>
            <person name="Puehler A."/>
            <person name="Klenk H.P."/>
            <person name="Richter M."/>
            <person name="Schuler M."/>
            <person name="Gloeckner F.O."/>
            <person name="Meyerdierks A."/>
            <person name="Gottschalk G."/>
            <person name="Amann R."/>
        </authorList>
    </citation>
    <scope>NUCLEOTIDE SEQUENCE [LARGE SCALE GENOMIC DNA]</scope>
    <source>
        <strain evidence="5">ATCC 43914 / DSM 3382 / HRM2</strain>
    </source>
</reference>
<dbReference type="AlphaFoldDB" id="C0QJT7"/>
<evidence type="ECO:0000256" key="1">
    <source>
        <dbReference type="SAM" id="Coils"/>
    </source>
</evidence>
<dbReference type="Pfam" id="PF13441">
    <property type="entry name" value="Gly-zipper_YMGG"/>
    <property type="match status" value="1"/>
</dbReference>
<feature type="chain" id="PRO_5002902421" description="YMGG-like Gly-zipper domain-containing protein" evidence="2">
    <location>
        <begin position="24"/>
        <end position="224"/>
    </location>
</feature>
<feature type="signal peptide" evidence="2">
    <location>
        <begin position="1"/>
        <end position="23"/>
    </location>
</feature>
<name>C0QJT7_DESAH</name>
<feature type="coiled-coil region" evidence="1">
    <location>
        <begin position="165"/>
        <end position="221"/>
    </location>
</feature>
<keyword evidence="2" id="KW-0732">Signal</keyword>
<dbReference type="EMBL" id="CP001087">
    <property type="protein sequence ID" value="ACN13940.1"/>
    <property type="molecule type" value="Genomic_DNA"/>
</dbReference>
<evidence type="ECO:0000313" key="5">
    <source>
        <dbReference type="Proteomes" id="UP000000442"/>
    </source>
</evidence>
<protein>
    <recommendedName>
        <fullName evidence="3">YMGG-like Gly-zipper domain-containing protein</fullName>
    </recommendedName>
</protein>
<dbReference type="Proteomes" id="UP000000442">
    <property type="component" value="Chromosome"/>
</dbReference>
<accession>C0QJT7</accession>
<proteinExistence type="predicted"/>
<keyword evidence="5" id="KW-1185">Reference proteome</keyword>
<evidence type="ECO:0000313" key="4">
    <source>
        <dbReference type="EMBL" id="ACN13940.1"/>
    </source>
</evidence>
<keyword evidence="1" id="KW-0175">Coiled coil</keyword>
<organism evidence="4 5">
    <name type="scientific">Desulforapulum autotrophicum (strain ATCC 43914 / DSM 3382 / VKM B-1955 / HRM2)</name>
    <name type="common">Desulfobacterium autotrophicum</name>
    <dbReference type="NCBI Taxonomy" id="177437"/>
    <lineage>
        <taxon>Bacteria</taxon>
        <taxon>Pseudomonadati</taxon>
        <taxon>Thermodesulfobacteriota</taxon>
        <taxon>Desulfobacteria</taxon>
        <taxon>Desulfobacterales</taxon>
        <taxon>Desulfobacteraceae</taxon>
        <taxon>Desulforapulum</taxon>
    </lineage>
</organism>
<dbReference type="InterPro" id="IPR027367">
    <property type="entry name" value="Gly-zipper_YMGG"/>
</dbReference>
<dbReference type="HOGENOM" id="CLU_1233390_0_0_7"/>
<evidence type="ECO:0000259" key="3">
    <source>
        <dbReference type="Pfam" id="PF13441"/>
    </source>
</evidence>
<sequence length="224" mass="23561">MSRMFRFVAVVLILATCSMGCITTGTTSDAQRTRKEGTAVGAGTGAVLGGIIGALVGDSKGALIGAAIGATAGGVAGYAYGNHVASKKAEYAKEEDWLDECIVSAQKINQETLAYNKKLGSDIAQLDEKTRKLSQQYAANQASKTDLLAQKKSIDAARKTTDDKLARAKFELDSQKQALAQVETKNASDQSKALDAEIAKLSTLISELEQHSENLASLSGRMAV</sequence>